<evidence type="ECO:0000313" key="1">
    <source>
        <dbReference type="EMBL" id="CEK71410.1"/>
    </source>
</evidence>
<organism evidence="1">
    <name type="scientific">Arion vulgaris</name>
    <dbReference type="NCBI Taxonomy" id="1028688"/>
    <lineage>
        <taxon>Eukaryota</taxon>
        <taxon>Metazoa</taxon>
        <taxon>Spiralia</taxon>
        <taxon>Lophotrochozoa</taxon>
        <taxon>Mollusca</taxon>
        <taxon>Gastropoda</taxon>
        <taxon>Heterobranchia</taxon>
        <taxon>Euthyneura</taxon>
        <taxon>Panpulmonata</taxon>
        <taxon>Eupulmonata</taxon>
        <taxon>Stylommatophora</taxon>
        <taxon>Helicina</taxon>
        <taxon>Arionoidea</taxon>
        <taxon>Arionidae</taxon>
        <taxon>Arion</taxon>
    </lineage>
</organism>
<accession>A0A0B6ZUI7</accession>
<protein>
    <submittedName>
        <fullName evidence="1">Uncharacterized protein</fullName>
    </submittedName>
</protein>
<proteinExistence type="predicted"/>
<gene>
    <name evidence="1" type="primary">ORF78264</name>
</gene>
<dbReference type="AlphaFoldDB" id="A0A0B6ZUI7"/>
<dbReference type="EMBL" id="HACG01024545">
    <property type="protein sequence ID" value="CEK71410.1"/>
    <property type="molecule type" value="Transcribed_RNA"/>
</dbReference>
<name>A0A0B6ZUI7_9EUPU</name>
<reference evidence="1" key="1">
    <citation type="submission" date="2014-12" db="EMBL/GenBank/DDBJ databases">
        <title>Insight into the proteome of Arion vulgaris.</title>
        <authorList>
            <person name="Aradska J."/>
            <person name="Bulat T."/>
            <person name="Smidak R."/>
            <person name="Sarate P."/>
            <person name="Gangsoo J."/>
            <person name="Sialana F."/>
            <person name="Bilban M."/>
            <person name="Lubec G."/>
        </authorList>
    </citation>
    <scope>NUCLEOTIDE SEQUENCE</scope>
    <source>
        <tissue evidence="1">Skin</tissue>
    </source>
</reference>
<sequence length="49" mass="5541">MLLWYPVKSGLTQVLLRLENIPLPTGNVEPDTTGIQSMCTNHYLIIDLE</sequence>